<dbReference type="PROSITE" id="PS51340">
    <property type="entry name" value="MOSC"/>
    <property type="match status" value="1"/>
</dbReference>
<reference evidence="2 3" key="1">
    <citation type="submission" date="2018-07" db="EMBL/GenBank/DDBJ databases">
        <title>Genomic Encyclopedia of Type Strains, Phase III (KMG-III): the genomes of soil and plant-associated and newly described type strains.</title>
        <authorList>
            <person name="Whitman W."/>
        </authorList>
    </citation>
    <scope>NUCLEOTIDE SEQUENCE [LARGE SCALE GENOMIC DNA]</scope>
    <source>
        <strain evidence="2 3">CECT 8236</strain>
    </source>
</reference>
<keyword evidence="3" id="KW-1185">Reference proteome</keyword>
<dbReference type="SUPFAM" id="SSF50800">
    <property type="entry name" value="PK beta-barrel domain-like"/>
    <property type="match status" value="1"/>
</dbReference>
<organism evidence="2 3">
    <name type="scientific">Cohnella lupini</name>
    <dbReference type="NCBI Taxonomy" id="1294267"/>
    <lineage>
        <taxon>Bacteria</taxon>
        <taxon>Bacillati</taxon>
        <taxon>Bacillota</taxon>
        <taxon>Bacilli</taxon>
        <taxon>Bacillales</taxon>
        <taxon>Paenibacillaceae</taxon>
        <taxon>Cohnella</taxon>
    </lineage>
</organism>
<dbReference type="Pfam" id="PF03473">
    <property type="entry name" value="MOSC"/>
    <property type="match status" value="1"/>
</dbReference>
<comment type="caution">
    <text evidence="2">The sequence shown here is derived from an EMBL/GenBank/DDBJ whole genome shotgun (WGS) entry which is preliminary data.</text>
</comment>
<dbReference type="RefSeq" id="WP_115992984.1">
    <property type="nucleotide sequence ID" value="NZ_QRDY01000006.1"/>
</dbReference>
<evidence type="ECO:0000313" key="2">
    <source>
        <dbReference type="EMBL" id="RED60260.1"/>
    </source>
</evidence>
<dbReference type="Pfam" id="PF03475">
    <property type="entry name" value="YiiM_3-alpha"/>
    <property type="match status" value="1"/>
</dbReference>
<dbReference type="GO" id="GO:0003824">
    <property type="term" value="F:catalytic activity"/>
    <property type="evidence" value="ECO:0007669"/>
    <property type="project" value="InterPro"/>
</dbReference>
<dbReference type="GO" id="GO:0030151">
    <property type="term" value="F:molybdenum ion binding"/>
    <property type="evidence" value="ECO:0007669"/>
    <property type="project" value="InterPro"/>
</dbReference>
<dbReference type="InterPro" id="IPR011037">
    <property type="entry name" value="Pyrv_Knase-like_insert_dom_sf"/>
</dbReference>
<dbReference type="Proteomes" id="UP000256869">
    <property type="component" value="Unassembled WGS sequence"/>
</dbReference>
<dbReference type="InterPro" id="IPR052353">
    <property type="entry name" value="Benzoxazolinone_Detox_Enz"/>
</dbReference>
<dbReference type="InterPro" id="IPR005302">
    <property type="entry name" value="MoCF_Sase_C"/>
</dbReference>
<sequence length="224" mass="24961">MDKNVADFVFPILSVNIGSVQSGTYKGKETESGIGKSSVDRVLALSKLGLSGDEQADMVNHGGVDKALCVYDHGHYSYWETVLKRTMPFGSFGENFTVSRLQEAVVHIGDVFEVGSAVVQVSQPRQPCWKLAMRWGLDEFPLLVTQRGATGFYFRVLEEGEVWKGDTLKLKQTHPAGITVAEANRVMHKDKNDLEGIRRLLDLKELSASWTKTFNARLERLQGK</sequence>
<evidence type="ECO:0000259" key="1">
    <source>
        <dbReference type="PROSITE" id="PS51340"/>
    </source>
</evidence>
<dbReference type="AlphaFoldDB" id="A0A3D9IEY2"/>
<dbReference type="InterPro" id="IPR005163">
    <property type="entry name" value="Tri_helical_YiiM-like"/>
</dbReference>
<dbReference type="EMBL" id="QRDY01000006">
    <property type="protein sequence ID" value="RED60260.1"/>
    <property type="molecule type" value="Genomic_DNA"/>
</dbReference>
<evidence type="ECO:0000313" key="3">
    <source>
        <dbReference type="Proteomes" id="UP000256869"/>
    </source>
</evidence>
<dbReference type="OrthoDB" id="9786134at2"/>
<dbReference type="PANTHER" id="PTHR30212">
    <property type="entry name" value="PROTEIN YIIM"/>
    <property type="match status" value="1"/>
</dbReference>
<dbReference type="PANTHER" id="PTHR30212:SF4">
    <property type="entry name" value="MOSC DOMAIN-CONTAINING PROTEIN"/>
    <property type="match status" value="1"/>
</dbReference>
<name>A0A3D9IEY2_9BACL</name>
<gene>
    <name evidence="2" type="ORF">DFP95_10649</name>
</gene>
<dbReference type="Gene3D" id="2.40.33.20">
    <property type="entry name" value="PK beta-barrel domain-like"/>
    <property type="match status" value="1"/>
</dbReference>
<protein>
    <submittedName>
        <fullName evidence="2">MOSC domain-containing protein YiiM</fullName>
    </submittedName>
</protein>
<accession>A0A3D9IEY2</accession>
<dbReference type="GO" id="GO:0030170">
    <property type="term" value="F:pyridoxal phosphate binding"/>
    <property type="evidence" value="ECO:0007669"/>
    <property type="project" value="InterPro"/>
</dbReference>
<proteinExistence type="predicted"/>
<feature type="domain" description="MOSC" evidence="1">
    <location>
        <begin position="37"/>
        <end position="171"/>
    </location>
</feature>